<protein>
    <submittedName>
        <fullName evidence="1">Uncharacterized protein</fullName>
    </submittedName>
</protein>
<evidence type="ECO:0000313" key="1">
    <source>
        <dbReference type="EMBL" id="OUL67576.1"/>
    </source>
</evidence>
<sequence length="100" mass="10913">MGEAKFTPGPWVAVYRGDHGGGEEGDVHQKEKWDADPFDSGFMRGEFKWPDACLIAAAPELYEALKSCLNFMENTESELGFSLESADQARAALAKARGEA</sequence>
<gene>
    <name evidence="1" type="ORF">HK16_09695</name>
</gene>
<name>A0A252EMD8_9PROT</name>
<dbReference type="EMBL" id="JOOZ01000003">
    <property type="protein sequence ID" value="OUL67576.1"/>
    <property type="molecule type" value="Genomic_DNA"/>
</dbReference>
<comment type="caution">
    <text evidence="1">The sequence shown here is derived from an EMBL/GenBank/DDBJ whole genome shotgun (WGS) entry which is preliminary data.</text>
</comment>
<evidence type="ECO:0000313" key="2">
    <source>
        <dbReference type="Proteomes" id="UP000195072"/>
    </source>
</evidence>
<organism evidence="1 2">
    <name type="scientific">Acetobacter senegalensis</name>
    <dbReference type="NCBI Taxonomy" id="446692"/>
    <lineage>
        <taxon>Bacteria</taxon>
        <taxon>Pseudomonadati</taxon>
        <taxon>Pseudomonadota</taxon>
        <taxon>Alphaproteobacteria</taxon>
        <taxon>Acetobacterales</taxon>
        <taxon>Acetobacteraceae</taxon>
        <taxon>Acetobacter</taxon>
    </lineage>
</organism>
<reference evidence="1 2" key="1">
    <citation type="submission" date="2014-06" db="EMBL/GenBank/DDBJ databases">
        <authorList>
            <person name="Ju J."/>
            <person name="Zhang J."/>
        </authorList>
    </citation>
    <scope>NUCLEOTIDE SEQUENCE [LARGE SCALE GENOMIC DNA]</scope>
    <source>
        <strain evidence="1">DmL_050</strain>
    </source>
</reference>
<accession>A0A252EMD8</accession>
<proteinExistence type="predicted"/>
<dbReference type="AlphaFoldDB" id="A0A252EMD8"/>
<dbReference type="RefSeq" id="WP_086896642.1">
    <property type="nucleotide sequence ID" value="NZ_JOOZ01000003.1"/>
</dbReference>
<dbReference type="Proteomes" id="UP000195072">
    <property type="component" value="Unassembled WGS sequence"/>
</dbReference>